<evidence type="ECO:0008006" key="4">
    <source>
        <dbReference type="Google" id="ProtNLM"/>
    </source>
</evidence>
<reference evidence="2" key="1">
    <citation type="submission" date="2015-04" db="UniProtKB">
        <authorList>
            <consortium name="EnsemblPlants"/>
        </authorList>
    </citation>
    <scope>IDENTIFICATION</scope>
    <source>
        <strain evidence="2">SL10</strain>
    </source>
</reference>
<evidence type="ECO:0000313" key="2">
    <source>
        <dbReference type="EnsemblPlants" id="ONIVA10G14900.1"/>
    </source>
</evidence>
<reference evidence="2" key="2">
    <citation type="submission" date="2018-04" db="EMBL/GenBank/DDBJ databases">
        <title>OnivRS2 (Oryza nivara Reference Sequence Version 2).</title>
        <authorList>
            <person name="Zhang J."/>
            <person name="Kudrna D."/>
            <person name="Lee S."/>
            <person name="Talag J."/>
            <person name="Rajasekar S."/>
            <person name="Welchert J."/>
            <person name="Hsing Y.-I."/>
            <person name="Wing R.A."/>
        </authorList>
    </citation>
    <scope>NUCLEOTIDE SEQUENCE [LARGE SCALE GENOMIC DNA]</scope>
</reference>
<evidence type="ECO:0000256" key="1">
    <source>
        <dbReference type="SAM" id="MobiDB-lite"/>
    </source>
</evidence>
<feature type="region of interest" description="Disordered" evidence="1">
    <location>
        <begin position="1"/>
        <end position="99"/>
    </location>
</feature>
<dbReference type="Proteomes" id="UP000006591">
    <property type="component" value="Chromosome 10"/>
</dbReference>
<dbReference type="Gramene" id="ONIVA10G14900.1">
    <property type="protein sequence ID" value="ONIVA10G14900.1"/>
    <property type="gene ID" value="ONIVA10G14900"/>
</dbReference>
<evidence type="ECO:0000313" key="3">
    <source>
        <dbReference type="Proteomes" id="UP000006591"/>
    </source>
</evidence>
<organism evidence="2">
    <name type="scientific">Oryza nivara</name>
    <name type="common">Indian wild rice</name>
    <name type="synonym">Oryza sativa f. spontanea</name>
    <dbReference type="NCBI Taxonomy" id="4536"/>
    <lineage>
        <taxon>Eukaryota</taxon>
        <taxon>Viridiplantae</taxon>
        <taxon>Streptophyta</taxon>
        <taxon>Embryophyta</taxon>
        <taxon>Tracheophyta</taxon>
        <taxon>Spermatophyta</taxon>
        <taxon>Magnoliopsida</taxon>
        <taxon>Liliopsida</taxon>
        <taxon>Poales</taxon>
        <taxon>Poaceae</taxon>
        <taxon>BOP clade</taxon>
        <taxon>Oryzoideae</taxon>
        <taxon>Oryzeae</taxon>
        <taxon>Oryzinae</taxon>
        <taxon>Oryza</taxon>
    </lineage>
</organism>
<protein>
    <recommendedName>
        <fullName evidence="4">DUF834 domain-containing protein</fullName>
    </recommendedName>
</protein>
<sequence>MGDGARTGYASATQGGGDGAHDGGTAPRQRQANGKTERRRSTTLRDDNGKEGKEGKEEMLTLRQPSSGTPRSRVRRPIRPLAQLRPSRSRPRRSKWRDGSLCTGLRSAVAELERGGGEEMERSRAAAVFGGVCWLPVYGRQCEGKRGAALNVDIATVPGSWFGWGGKTDFG</sequence>
<proteinExistence type="predicted"/>
<dbReference type="AlphaFoldDB" id="A0A0E0IU45"/>
<feature type="compositionally biased region" description="Basic and acidic residues" evidence="1">
    <location>
        <begin position="35"/>
        <end position="60"/>
    </location>
</feature>
<dbReference type="HOGENOM" id="CLU_1565360_0_0_1"/>
<keyword evidence="3" id="KW-1185">Reference proteome</keyword>
<accession>A0A0E0IU45</accession>
<name>A0A0E0IU45_ORYNI</name>
<dbReference type="EnsemblPlants" id="ONIVA10G14900.1">
    <property type="protein sequence ID" value="ONIVA10G14900.1"/>
    <property type="gene ID" value="ONIVA10G14900"/>
</dbReference>